<accession>A0A9X3XMQ0</accession>
<keyword evidence="1" id="KW-1133">Transmembrane helix</keyword>
<reference evidence="2" key="1">
    <citation type="submission" date="2022-05" db="EMBL/GenBank/DDBJ databases">
        <title>Draft genome sequence of Clostridium tertium strain CP3 isolated from Peru.</title>
        <authorList>
            <person name="Hurtado R."/>
            <person name="Lima L."/>
            <person name="Sousa T."/>
            <person name="Jaiswal A.K."/>
            <person name="Tiwari S."/>
            <person name="Maturrano L."/>
            <person name="Brenig B."/>
            <person name="Azevedo V."/>
        </authorList>
    </citation>
    <scope>NUCLEOTIDE SEQUENCE</scope>
    <source>
        <strain evidence="2">CP3</strain>
    </source>
</reference>
<dbReference type="AlphaFoldDB" id="A0A9X3XMQ0"/>
<comment type="caution">
    <text evidence="2">The sequence shown here is derived from an EMBL/GenBank/DDBJ whole genome shotgun (WGS) entry which is preliminary data.</text>
</comment>
<protein>
    <submittedName>
        <fullName evidence="2">Uncharacterized protein</fullName>
    </submittedName>
</protein>
<evidence type="ECO:0000313" key="3">
    <source>
        <dbReference type="Proteomes" id="UP001141183"/>
    </source>
</evidence>
<dbReference type="RefSeq" id="WP_008677737.1">
    <property type="nucleotide sequence ID" value="NZ_CABKOG010000003.1"/>
</dbReference>
<keyword evidence="3" id="KW-1185">Reference proteome</keyword>
<keyword evidence="1" id="KW-0472">Membrane</keyword>
<name>A0A9X3XMQ0_9CLOT</name>
<evidence type="ECO:0000256" key="1">
    <source>
        <dbReference type="SAM" id="Phobius"/>
    </source>
</evidence>
<evidence type="ECO:0000313" key="2">
    <source>
        <dbReference type="EMBL" id="MDC4241768.1"/>
    </source>
</evidence>
<keyword evidence="1" id="KW-0812">Transmembrane</keyword>
<dbReference type="Proteomes" id="UP001141183">
    <property type="component" value="Unassembled WGS sequence"/>
</dbReference>
<sequence>MVITPDIKYLEYVYKDGVKLFTLVSEVVNLELIPGLFVRALGYNMVRIPKIRKEKIIKII</sequence>
<feature type="transmembrane region" description="Helical" evidence="1">
    <location>
        <begin position="20"/>
        <end position="42"/>
    </location>
</feature>
<gene>
    <name evidence="2" type="ORF">NE398_16655</name>
</gene>
<organism evidence="2 3">
    <name type="scientific">Clostridium tertium</name>
    <dbReference type="NCBI Taxonomy" id="1559"/>
    <lineage>
        <taxon>Bacteria</taxon>
        <taxon>Bacillati</taxon>
        <taxon>Bacillota</taxon>
        <taxon>Clostridia</taxon>
        <taxon>Eubacteriales</taxon>
        <taxon>Clostridiaceae</taxon>
        <taxon>Clostridium</taxon>
    </lineage>
</organism>
<dbReference type="EMBL" id="JAMRYU010000019">
    <property type="protein sequence ID" value="MDC4241768.1"/>
    <property type="molecule type" value="Genomic_DNA"/>
</dbReference>
<proteinExistence type="predicted"/>